<organism evidence="2 3">
    <name type="scientific">Seminavis robusta</name>
    <dbReference type="NCBI Taxonomy" id="568900"/>
    <lineage>
        <taxon>Eukaryota</taxon>
        <taxon>Sar</taxon>
        <taxon>Stramenopiles</taxon>
        <taxon>Ochrophyta</taxon>
        <taxon>Bacillariophyta</taxon>
        <taxon>Bacillariophyceae</taxon>
        <taxon>Bacillariophycidae</taxon>
        <taxon>Naviculales</taxon>
        <taxon>Naviculaceae</taxon>
        <taxon>Seminavis</taxon>
    </lineage>
</organism>
<dbReference type="EMBL" id="CAICTM010001203">
    <property type="protein sequence ID" value="CAB9521536.1"/>
    <property type="molecule type" value="Genomic_DNA"/>
</dbReference>
<evidence type="ECO:0000313" key="2">
    <source>
        <dbReference type="EMBL" id="CAB9521536.1"/>
    </source>
</evidence>
<accession>A0A9N8ELN0</accession>
<reference evidence="2" key="1">
    <citation type="submission" date="2020-06" db="EMBL/GenBank/DDBJ databases">
        <authorList>
            <consortium name="Plant Systems Biology data submission"/>
        </authorList>
    </citation>
    <scope>NUCLEOTIDE SEQUENCE</scope>
    <source>
        <strain evidence="2">D6</strain>
    </source>
</reference>
<dbReference type="PANTHER" id="PTHR47163">
    <property type="entry name" value="DDE_TNP_IS1595 DOMAIN-CONTAINING PROTEIN"/>
    <property type="match status" value="1"/>
</dbReference>
<dbReference type="AlphaFoldDB" id="A0A9N8ELN0"/>
<name>A0A9N8ELN0_9STRA</name>
<dbReference type="PANTHER" id="PTHR47163:SF3">
    <property type="entry name" value="PROTEIN CBG18017"/>
    <property type="match status" value="1"/>
</dbReference>
<gene>
    <name evidence="2" type="ORF">SEMRO_1205_G252280.1</name>
</gene>
<feature type="compositionally biased region" description="Polar residues" evidence="1">
    <location>
        <begin position="33"/>
        <end position="45"/>
    </location>
</feature>
<evidence type="ECO:0000313" key="3">
    <source>
        <dbReference type="Proteomes" id="UP001153069"/>
    </source>
</evidence>
<dbReference type="Proteomes" id="UP001153069">
    <property type="component" value="Unassembled WGS sequence"/>
</dbReference>
<keyword evidence="3" id="KW-1185">Reference proteome</keyword>
<dbReference type="OrthoDB" id="125216at2759"/>
<dbReference type="InterPro" id="IPR053164">
    <property type="entry name" value="IS1016-like_transposase"/>
</dbReference>
<protein>
    <submittedName>
        <fullName evidence="2">Inherit from opiNOG: protein Hydra magnipapillata</fullName>
    </submittedName>
</protein>
<comment type="caution">
    <text evidence="2">The sequence shown here is derived from an EMBL/GenBank/DDBJ whole genome shotgun (WGS) entry which is preliminary data.</text>
</comment>
<proteinExistence type="predicted"/>
<feature type="compositionally biased region" description="Basic residues" evidence="1">
    <location>
        <begin position="73"/>
        <end position="93"/>
    </location>
</feature>
<evidence type="ECO:0000256" key="1">
    <source>
        <dbReference type="SAM" id="MobiDB-lite"/>
    </source>
</evidence>
<sequence length="436" mass="49471">MPRGHQGRLRKAKAFAKKLLRELRSDALPPPNITGNQEPNENVSEVQVREIPAVASANQDNEESNDHENHDGRPKKRRKKPFVRSQRFSRRGKKERDVWKEKVSGVPTLKELGSIINDEDAAIRYLGSKGAIKIPTVCGRCNSAVKPDWKRHQSRCQKANCIWTAPKQCEICPGDDMRTVPLPPRLSTAQERDSAPAVSVANERDTQDGLQHAGMGQRNSNQVAQVDRQFTLTCGKGYLSLERLGYDHKTLCHKYEFVSAEGTHTQTIEGNWTPLKRAIPVQCRSGVDLQEYLFQFMWRRKNEGNEWEALWDGLARVQLTMQELERMDEERERVCEDEDDDYAPIDDAQQDEKLEAEADNDNDFDDLVGLFGDMDLTPVSEGGLLVETTANDNTTAEDDEERLHEDLAYEVIGEMLAGGEIDRSIFFHEGQLRANI</sequence>
<feature type="region of interest" description="Disordered" evidence="1">
    <location>
        <begin position="21"/>
        <end position="96"/>
    </location>
</feature>